<evidence type="ECO:0000256" key="2">
    <source>
        <dbReference type="ARBA" id="ARBA00038157"/>
    </source>
</evidence>
<dbReference type="PANTHER" id="PTHR43364">
    <property type="entry name" value="NADH-SPECIFIC METHYLGLYOXAL REDUCTASE-RELATED"/>
    <property type="match status" value="1"/>
</dbReference>
<dbReference type="EMBL" id="JBBXMP010000033">
    <property type="protein sequence ID" value="KAL0066727.1"/>
    <property type="molecule type" value="Genomic_DNA"/>
</dbReference>
<keyword evidence="6" id="KW-1185">Reference proteome</keyword>
<feature type="domain" description="NADP-dependent oxidoreductase" evidence="4">
    <location>
        <begin position="13"/>
        <end position="72"/>
    </location>
</feature>
<comment type="similarity">
    <text evidence="2">Belongs to the aldo/keto reductase family. Aldo/keto reductase 2 subfamily.</text>
</comment>
<dbReference type="PANTHER" id="PTHR43364:SF7">
    <property type="entry name" value="NADP-DEPENDENT OXIDOREDUCTASE DOMAIN-CONTAINING PROTEIN-RELATED"/>
    <property type="match status" value="1"/>
</dbReference>
<reference evidence="5 6" key="1">
    <citation type="submission" date="2024-05" db="EMBL/GenBank/DDBJ databases">
        <title>A draft genome resource for the thread blight pathogen Marasmius tenuissimus strain MS-2.</title>
        <authorList>
            <person name="Yulfo-Soto G.E."/>
            <person name="Baruah I.K."/>
            <person name="Amoako-Attah I."/>
            <person name="Bukari Y."/>
            <person name="Meinhardt L.W."/>
            <person name="Bailey B.A."/>
            <person name="Cohen S.P."/>
        </authorList>
    </citation>
    <scope>NUCLEOTIDE SEQUENCE [LARGE SCALE GENOMIC DNA]</scope>
    <source>
        <strain evidence="5 6">MS-2</strain>
    </source>
</reference>
<evidence type="ECO:0000313" key="5">
    <source>
        <dbReference type="EMBL" id="KAL0066727.1"/>
    </source>
</evidence>
<dbReference type="InterPro" id="IPR036812">
    <property type="entry name" value="NAD(P)_OxRdtase_dom_sf"/>
</dbReference>
<protein>
    <submittedName>
        <fullName evidence="5">Aryl-alcohol dehydrogenase aad14</fullName>
    </submittedName>
</protein>
<feature type="region of interest" description="Disordered" evidence="3">
    <location>
        <begin position="65"/>
        <end position="88"/>
    </location>
</feature>
<proteinExistence type="inferred from homology"/>
<name>A0ABR3A074_9AGAR</name>
<dbReference type="Proteomes" id="UP001437256">
    <property type="component" value="Unassembled WGS sequence"/>
</dbReference>
<dbReference type="InterPro" id="IPR023210">
    <property type="entry name" value="NADP_OxRdtase_dom"/>
</dbReference>
<dbReference type="Gene3D" id="3.20.20.100">
    <property type="entry name" value="NADP-dependent oxidoreductase domain"/>
    <property type="match status" value="1"/>
</dbReference>
<evidence type="ECO:0000259" key="4">
    <source>
        <dbReference type="Pfam" id="PF00248"/>
    </source>
</evidence>
<dbReference type="InterPro" id="IPR050523">
    <property type="entry name" value="AKR_Detox_Biosynth"/>
</dbReference>
<evidence type="ECO:0000256" key="1">
    <source>
        <dbReference type="ARBA" id="ARBA00022857"/>
    </source>
</evidence>
<gene>
    <name evidence="5" type="primary">AAD14_1</name>
    <name evidence="5" type="ORF">AAF712_006332</name>
</gene>
<dbReference type="SUPFAM" id="SSF51430">
    <property type="entry name" value="NAD(P)-linked oxidoreductase"/>
    <property type="match status" value="1"/>
</dbReference>
<comment type="caution">
    <text evidence="5">The sequence shown here is derived from an EMBL/GenBank/DDBJ whole genome shotgun (WGS) entry which is preliminary data.</text>
</comment>
<dbReference type="Pfam" id="PF00248">
    <property type="entry name" value="Aldo_ket_red"/>
    <property type="match status" value="1"/>
</dbReference>
<feature type="compositionally biased region" description="Basic and acidic residues" evidence="3">
    <location>
        <begin position="65"/>
        <end position="76"/>
    </location>
</feature>
<sequence>MPSWLVAKANEYAKFNRKTQFSVYQGEWSIMRRHAFERDFIPLAREYGMALAPWGVLVQGKIRTDAEEQQRRDGRGRTQTLGRLGAKT</sequence>
<evidence type="ECO:0000256" key="3">
    <source>
        <dbReference type="SAM" id="MobiDB-lite"/>
    </source>
</evidence>
<organism evidence="5 6">
    <name type="scientific">Marasmius tenuissimus</name>
    <dbReference type="NCBI Taxonomy" id="585030"/>
    <lineage>
        <taxon>Eukaryota</taxon>
        <taxon>Fungi</taxon>
        <taxon>Dikarya</taxon>
        <taxon>Basidiomycota</taxon>
        <taxon>Agaricomycotina</taxon>
        <taxon>Agaricomycetes</taxon>
        <taxon>Agaricomycetidae</taxon>
        <taxon>Agaricales</taxon>
        <taxon>Marasmiineae</taxon>
        <taxon>Marasmiaceae</taxon>
        <taxon>Marasmius</taxon>
    </lineage>
</organism>
<feature type="compositionally biased region" description="Low complexity" evidence="3">
    <location>
        <begin position="77"/>
        <end position="88"/>
    </location>
</feature>
<evidence type="ECO:0000313" key="6">
    <source>
        <dbReference type="Proteomes" id="UP001437256"/>
    </source>
</evidence>
<keyword evidence="1" id="KW-0521">NADP</keyword>
<accession>A0ABR3A074</accession>